<evidence type="ECO:0000256" key="5">
    <source>
        <dbReference type="ARBA" id="ARBA00022723"/>
    </source>
</evidence>
<dbReference type="InterPro" id="IPR001128">
    <property type="entry name" value="Cyt_P450"/>
</dbReference>
<organism evidence="7 8">
    <name type="scientific">Phyllosticta citrichinensis</name>
    <dbReference type="NCBI Taxonomy" id="1130410"/>
    <lineage>
        <taxon>Eukaryota</taxon>
        <taxon>Fungi</taxon>
        <taxon>Dikarya</taxon>
        <taxon>Ascomycota</taxon>
        <taxon>Pezizomycotina</taxon>
        <taxon>Dothideomycetes</taxon>
        <taxon>Dothideomycetes incertae sedis</taxon>
        <taxon>Botryosphaeriales</taxon>
        <taxon>Phyllostictaceae</taxon>
        <taxon>Phyllosticta</taxon>
    </lineage>
</organism>
<keyword evidence="8" id="KW-1185">Reference proteome</keyword>
<proteinExistence type="inferred from homology"/>
<keyword evidence="6" id="KW-0408">Iron</keyword>
<dbReference type="InterPro" id="IPR036396">
    <property type="entry name" value="Cyt_P450_sf"/>
</dbReference>
<comment type="cofactor">
    <cofactor evidence="1">
        <name>heme</name>
        <dbReference type="ChEBI" id="CHEBI:30413"/>
    </cofactor>
</comment>
<evidence type="ECO:0000256" key="4">
    <source>
        <dbReference type="ARBA" id="ARBA00022516"/>
    </source>
</evidence>
<comment type="similarity">
    <text evidence="3">Belongs to the cytochrome P450 family.</text>
</comment>
<dbReference type="EMBL" id="JBBWUH010000003">
    <property type="protein sequence ID" value="KAK8173595.1"/>
    <property type="molecule type" value="Genomic_DNA"/>
</dbReference>
<dbReference type="PANTHER" id="PTHR24306">
    <property type="match status" value="1"/>
</dbReference>
<keyword evidence="5" id="KW-0479">Metal-binding</keyword>
<accession>A0ABR1XZ67</accession>
<evidence type="ECO:0000256" key="6">
    <source>
        <dbReference type="ARBA" id="ARBA00023004"/>
    </source>
</evidence>
<dbReference type="Proteomes" id="UP001456524">
    <property type="component" value="Unassembled WGS sequence"/>
</dbReference>
<dbReference type="SUPFAM" id="SSF48264">
    <property type="entry name" value="Cytochrome P450"/>
    <property type="match status" value="1"/>
</dbReference>
<evidence type="ECO:0000256" key="3">
    <source>
        <dbReference type="ARBA" id="ARBA00010617"/>
    </source>
</evidence>
<evidence type="ECO:0000313" key="8">
    <source>
        <dbReference type="Proteomes" id="UP001456524"/>
    </source>
</evidence>
<evidence type="ECO:0000256" key="2">
    <source>
        <dbReference type="ARBA" id="ARBA00004389"/>
    </source>
</evidence>
<protein>
    <submittedName>
        <fullName evidence="7">Cytochrome P450</fullName>
    </submittedName>
</protein>
<sequence>MGDIQGPWTPPTQRNPQHHLSRLCPFASLLQASSHLLSSACRLTRHTNISFTPAPNAASSQLAVRQLHLLHSAIPALNSVPELVAAPKIIPCTLPRLAAPDQDLPPRNCRTSARLGLARVASPPSFSLLVGLVWSVFGRPNITTKKPTLPKYAPYEIFLASTCLIAGGLRLKIISLIRKYGGPLFGITSTHQVIYQKEGIDRFLSQPLHTLDNEPVAWTIHTRVFGAENDLVLRHKTGVARKELSIAVERVYMSDALSLECIQGVDIPRQAGSLVTLSNSQSPNPWENLARYRLLAPETKDQPGAAELELFNLIRSFGAAISIPMLYGSYFMGKCPNILQDFWAFDNDCFPLVMAGLPTWAPMKNFQEGLAARARINQALAEFYELIDRFQRGGHVDPSIIDLTDVSQIVLDRSNIYGKYDFSYRHRGEIDAALLWGQNGNMQQSTSWLVIYIYATPGLLDSLREEIAPHVSLSEPDGSAHPHITRLDIAGLQKRCPLLRSTWLETFRVANEPSSLRYIAKPIQVTPESATLQPGTFVTVPHAINQHDASLYPQPERFIPDRFVRIDAATGQRSAPYGPLKPWGGGHGICKGRVFAEKHIFAVVACVVSLWDFAPAGGGGAWKVPGMRPGTGVMRPAEELRVVAKRRKMSSSRV</sequence>
<gene>
    <name evidence="7" type="ORF">IWX90DRAFT_484535</name>
</gene>
<name>A0ABR1XZ67_9PEZI</name>
<keyword evidence="4" id="KW-0444">Lipid biosynthesis</keyword>
<dbReference type="Gene3D" id="1.10.630.10">
    <property type="entry name" value="Cytochrome P450"/>
    <property type="match status" value="1"/>
</dbReference>
<comment type="subcellular location">
    <subcellularLocation>
        <location evidence="2">Endoplasmic reticulum membrane</location>
        <topology evidence="2">Single-pass membrane protein</topology>
    </subcellularLocation>
</comment>
<evidence type="ECO:0000313" key="7">
    <source>
        <dbReference type="EMBL" id="KAK8173595.1"/>
    </source>
</evidence>
<evidence type="ECO:0000256" key="1">
    <source>
        <dbReference type="ARBA" id="ARBA00001971"/>
    </source>
</evidence>
<dbReference type="PRINTS" id="PR00465">
    <property type="entry name" value="EP450IV"/>
</dbReference>
<dbReference type="InterPro" id="IPR002403">
    <property type="entry name" value="Cyt_P450_E_grp-IV"/>
</dbReference>
<dbReference type="PANTHER" id="PTHR24306:SF8">
    <property type="entry name" value="P450, PUTATIVE (EUROFUNG)-RELATED"/>
    <property type="match status" value="1"/>
</dbReference>
<keyword evidence="4" id="KW-0443">Lipid metabolism</keyword>
<reference evidence="7 8" key="1">
    <citation type="journal article" date="2022" name="G3 (Bethesda)">
        <title>Enemy or ally: a genomic approach to elucidate the lifestyle of Phyllosticta citrichinaensis.</title>
        <authorList>
            <person name="Buijs V.A."/>
            <person name="Groenewald J.Z."/>
            <person name="Haridas S."/>
            <person name="LaButti K.M."/>
            <person name="Lipzen A."/>
            <person name="Martin F.M."/>
            <person name="Barry K."/>
            <person name="Grigoriev I.V."/>
            <person name="Crous P.W."/>
            <person name="Seidl M.F."/>
        </authorList>
    </citation>
    <scope>NUCLEOTIDE SEQUENCE [LARGE SCALE GENOMIC DNA]</scope>
    <source>
        <strain evidence="7 8">CBS 129764</strain>
    </source>
</reference>
<comment type="caution">
    <text evidence="7">The sequence shown here is derived from an EMBL/GenBank/DDBJ whole genome shotgun (WGS) entry which is preliminary data.</text>
</comment>
<dbReference type="Pfam" id="PF00067">
    <property type="entry name" value="p450"/>
    <property type="match status" value="1"/>
</dbReference>